<protein>
    <submittedName>
        <fullName evidence="2">Uncharacterized protein</fullName>
    </submittedName>
</protein>
<accession>A0A9D4GJK9</accession>
<comment type="caution">
    <text evidence="2">The sequence shown here is derived from an EMBL/GenBank/DDBJ whole genome shotgun (WGS) entry which is preliminary data.</text>
</comment>
<dbReference type="EMBL" id="JAIWYP010000005">
    <property type="protein sequence ID" value="KAH3816599.1"/>
    <property type="molecule type" value="Genomic_DNA"/>
</dbReference>
<name>A0A9D4GJK9_DREPO</name>
<dbReference type="Proteomes" id="UP000828390">
    <property type="component" value="Unassembled WGS sequence"/>
</dbReference>
<reference evidence="2" key="1">
    <citation type="journal article" date="2019" name="bioRxiv">
        <title>The Genome of the Zebra Mussel, Dreissena polymorpha: A Resource for Invasive Species Research.</title>
        <authorList>
            <person name="McCartney M.A."/>
            <person name="Auch B."/>
            <person name="Kono T."/>
            <person name="Mallez S."/>
            <person name="Zhang Y."/>
            <person name="Obille A."/>
            <person name="Becker A."/>
            <person name="Abrahante J.E."/>
            <person name="Garbe J."/>
            <person name="Badalamenti J.P."/>
            <person name="Herman A."/>
            <person name="Mangelson H."/>
            <person name="Liachko I."/>
            <person name="Sullivan S."/>
            <person name="Sone E.D."/>
            <person name="Koren S."/>
            <person name="Silverstein K.A.T."/>
            <person name="Beckman K.B."/>
            <person name="Gohl D.M."/>
        </authorList>
    </citation>
    <scope>NUCLEOTIDE SEQUENCE</scope>
    <source>
        <strain evidence="2">Duluth1</strain>
        <tissue evidence="2">Whole animal</tissue>
    </source>
</reference>
<proteinExistence type="predicted"/>
<evidence type="ECO:0000313" key="2">
    <source>
        <dbReference type="EMBL" id="KAH3816599.1"/>
    </source>
</evidence>
<organism evidence="2 3">
    <name type="scientific">Dreissena polymorpha</name>
    <name type="common">Zebra mussel</name>
    <name type="synonym">Mytilus polymorpha</name>
    <dbReference type="NCBI Taxonomy" id="45954"/>
    <lineage>
        <taxon>Eukaryota</taxon>
        <taxon>Metazoa</taxon>
        <taxon>Spiralia</taxon>
        <taxon>Lophotrochozoa</taxon>
        <taxon>Mollusca</taxon>
        <taxon>Bivalvia</taxon>
        <taxon>Autobranchia</taxon>
        <taxon>Heteroconchia</taxon>
        <taxon>Euheterodonta</taxon>
        <taxon>Imparidentia</taxon>
        <taxon>Neoheterodontei</taxon>
        <taxon>Myida</taxon>
        <taxon>Dreissenoidea</taxon>
        <taxon>Dreissenidae</taxon>
        <taxon>Dreissena</taxon>
    </lineage>
</organism>
<keyword evidence="3" id="KW-1185">Reference proteome</keyword>
<feature type="compositionally biased region" description="Basic and acidic residues" evidence="1">
    <location>
        <begin position="1"/>
        <end position="10"/>
    </location>
</feature>
<dbReference type="AlphaFoldDB" id="A0A9D4GJK9"/>
<sequence length="50" mass="5809">MMKGKDKTSPMEEPTIRPACKKSEVGSKHERRRQYEPDGRTKHKARPGEK</sequence>
<evidence type="ECO:0000256" key="1">
    <source>
        <dbReference type="SAM" id="MobiDB-lite"/>
    </source>
</evidence>
<gene>
    <name evidence="2" type="ORF">DPMN_118117</name>
</gene>
<evidence type="ECO:0000313" key="3">
    <source>
        <dbReference type="Proteomes" id="UP000828390"/>
    </source>
</evidence>
<reference evidence="2" key="2">
    <citation type="submission" date="2020-11" db="EMBL/GenBank/DDBJ databases">
        <authorList>
            <person name="McCartney M.A."/>
            <person name="Auch B."/>
            <person name="Kono T."/>
            <person name="Mallez S."/>
            <person name="Becker A."/>
            <person name="Gohl D.M."/>
            <person name="Silverstein K.A.T."/>
            <person name="Koren S."/>
            <person name="Bechman K.B."/>
            <person name="Herman A."/>
            <person name="Abrahante J.E."/>
            <person name="Garbe J."/>
        </authorList>
    </citation>
    <scope>NUCLEOTIDE SEQUENCE</scope>
    <source>
        <strain evidence="2">Duluth1</strain>
        <tissue evidence="2">Whole animal</tissue>
    </source>
</reference>
<feature type="region of interest" description="Disordered" evidence="1">
    <location>
        <begin position="1"/>
        <end position="50"/>
    </location>
</feature>
<feature type="compositionally biased region" description="Basic and acidic residues" evidence="1">
    <location>
        <begin position="21"/>
        <end position="50"/>
    </location>
</feature>